<comment type="similarity">
    <text evidence="4">Belongs to the cyclic nucleotide phosphodiesterase class-III family.</text>
</comment>
<dbReference type="Gene3D" id="3.60.21.10">
    <property type="match status" value="1"/>
</dbReference>
<evidence type="ECO:0000256" key="3">
    <source>
        <dbReference type="ARBA" id="ARBA00023004"/>
    </source>
</evidence>
<dbReference type="EMBL" id="LPWD01000290">
    <property type="protein sequence ID" value="ODS02503.1"/>
    <property type="molecule type" value="Genomic_DNA"/>
</dbReference>
<proteinExistence type="inferred from homology"/>
<dbReference type="PANTHER" id="PTHR42988">
    <property type="entry name" value="PHOSPHOHYDROLASE"/>
    <property type="match status" value="1"/>
</dbReference>
<dbReference type="InterPro" id="IPR029052">
    <property type="entry name" value="Metallo-depent_PP-like"/>
</dbReference>
<dbReference type="InterPro" id="IPR050884">
    <property type="entry name" value="CNP_phosphodiesterase-III"/>
</dbReference>
<organism evidence="6 7">
    <name type="scientific">Methyloceanibacter marginalis</name>
    <dbReference type="NCBI Taxonomy" id="1774971"/>
    <lineage>
        <taxon>Bacteria</taxon>
        <taxon>Pseudomonadati</taxon>
        <taxon>Pseudomonadota</taxon>
        <taxon>Alphaproteobacteria</taxon>
        <taxon>Hyphomicrobiales</taxon>
        <taxon>Hyphomicrobiaceae</taxon>
        <taxon>Methyloceanibacter</taxon>
    </lineage>
</organism>
<evidence type="ECO:0000259" key="5">
    <source>
        <dbReference type="Pfam" id="PF00149"/>
    </source>
</evidence>
<dbReference type="OrthoDB" id="9794568at2"/>
<keyword evidence="7" id="KW-1185">Reference proteome</keyword>
<evidence type="ECO:0000313" key="7">
    <source>
        <dbReference type="Proteomes" id="UP000095042"/>
    </source>
</evidence>
<evidence type="ECO:0000256" key="4">
    <source>
        <dbReference type="ARBA" id="ARBA00025742"/>
    </source>
</evidence>
<dbReference type="GO" id="GO:0016787">
    <property type="term" value="F:hydrolase activity"/>
    <property type="evidence" value="ECO:0007669"/>
    <property type="project" value="UniProtKB-KW"/>
</dbReference>
<evidence type="ECO:0000313" key="6">
    <source>
        <dbReference type="EMBL" id="ODS02503.1"/>
    </source>
</evidence>
<reference evidence="6 7" key="1">
    <citation type="journal article" date="2016" name="Environ. Microbiol.">
        <title>New Methyloceanibacter diversity from North Sea sediments includes methanotroph containing solely the soluble methane monooxygenase.</title>
        <authorList>
            <person name="Vekeman B."/>
            <person name="Kerckhof F.M."/>
            <person name="Cremers G."/>
            <person name="de Vos P."/>
            <person name="Vandamme P."/>
            <person name="Boon N."/>
            <person name="Op den Camp H.J."/>
            <person name="Heylen K."/>
        </authorList>
    </citation>
    <scope>NUCLEOTIDE SEQUENCE [LARGE SCALE GENOMIC DNA]</scope>
    <source>
        <strain evidence="6 7">R-67177</strain>
    </source>
</reference>
<dbReference type="Pfam" id="PF00149">
    <property type="entry name" value="Metallophos"/>
    <property type="match status" value="1"/>
</dbReference>
<comment type="caution">
    <text evidence="6">The sequence shown here is derived from an EMBL/GenBank/DDBJ whole genome shotgun (WGS) entry which is preliminary data.</text>
</comment>
<sequence>MFTLAHLSDIHLSPVPHAKRRHLLSKRILGYVNWHRGRKYVHKREILDLLTRDLIERNPDHIVVTGDLVNLGLPEEFLKAAEWLRHLGPPDEVTAIPGNHDAYVRLHPDKSTRHWQPYMRANEAGEALFPTPKTGFPFVRRFGDIGIVALSSAIPTMAFVAAGRIGKTQREYLKGALDTLGREGLFRVVLIHHPPLPGQSGWRRGLRDAKKLTDILRKHGAELVLHGHRHEQSIRELDTVSGPAIVVGVPSASEAVEGRAPAARYNEYTIEKAGNGWRVEMVGRAAASSDQVWECERRVLRER</sequence>
<keyword evidence="2" id="KW-0378">Hydrolase</keyword>
<dbReference type="CDD" id="cd00838">
    <property type="entry name" value="MPP_superfamily"/>
    <property type="match status" value="1"/>
</dbReference>
<dbReference type="Proteomes" id="UP000095042">
    <property type="component" value="Unassembled WGS sequence"/>
</dbReference>
<dbReference type="RefSeq" id="WP_069624308.1">
    <property type="nucleotide sequence ID" value="NZ_LPWD01000290.1"/>
</dbReference>
<protein>
    <recommendedName>
        <fullName evidence="5">Calcineurin-like phosphoesterase domain-containing protein</fullName>
    </recommendedName>
</protein>
<name>A0A1E3W9M1_9HYPH</name>
<keyword evidence="1" id="KW-0479">Metal-binding</keyword>
<accession>A0A1E3W9M1</accession>
<evidence type="ECO:0000256" key="2">
    <source>
        <dbReference type="ARBA" id="ARBA00022801"/>
    </source>
</evidence>
<dbReference type="SUPFAM" id="SSF56300">
    <property type="entry name" value="Metallo-dependent phosphatases"/>
    <property type="match status" value="1"/>
</dbReference>
<dbReference type="InterPro" id="IPR004843">
    <property type="entry name" value="Calcineurin-like_PHP"/>
</dbReference>
<gene>
    <name evidence="6" type="ORF">AUC71_01680</name>
</gene>
<evidence type="ECO:0000256" key="1">
    <source>
        <dbReference type="ARBA" id="ARBA00022723"/>
    </source>
</evidence>
<dbReference type="PANTHER" id="PTHR42988:SF2">
    <property type="entry name" value="CYCLIC NUCLEOTIDE PHOSPHODIESTERASE CBUA0032-RELATED"/>
    <property type="match status" value="1"/>
</dbReference>
<dbReference type="AlphaFoldDB" id="A0A1E3W9M1"/>
<keyword evidence="3" id="KW-0408">Iron</keyword>
<dbReference type="GO" id="GO:0046872">
    <property type="term" value="F:metal ion binding"/>
    <property type="evidence" value="ECO:0007669"/>
    <property type="project" value="UniProtKB-KW"/>
</dbReference>
<feature type="domain" description="Calcineurin-like phosphoesterase" evidence="5">
    <location>
        <begin position="3"/>
        <end position="231"/>
    </location>
</feature>